<reference evidence="2 3" key="1">
    <citation type="submission" date="2019-03" db="EMBL/GenBank/DDBJ databases">
        <title>Single cell metagenomics reveals metabolic interactions within the superorganism composed of flagellate Streblomastix strix and complex community of Bacteroidetes bacteria on its surface.</title>
        <authorList>
            <person name="Treitli S.C."/>
            <person name="Kolisko M."/>
            <person name="Husnik F."/>
            <person name="Keeling P."/>
            <person name="Hampl V."/>
        </authorList>
    </citation>
    <scope>NUCLEOTIDE SEQUENCE [LARGE SCALE GENOMIC DNA]</scope>
    <source>
        <strain evidence="2">ST1C</strain>
    </source>
</reference>
<evidence type="ECO:0000256" key="1">
    <source>
        <dbReference type="SAM" id="MobiDB-lite"/>
    </source>
</evidence>
<dbReference type="Proteomes" id="UP000324800">
    <property type="component" value="Unassembled WGS sequence"/>
</dbReference>
<dbReference type="AlphaFoldDB" id="A0A5J4U7N2"/>
<feature type="region of interest" description="Disordered" evidence="1">
    <location>
        <begin position="1"/>
        <end position="31"/>
    </location>
</feature>
<comment type="caution">
    <text evidence="2">The sequence shown here is derived from an EMBL/GenBank/DDBJ whole genome shotgun (WGS) entry which is preliminary data.</text>
</comment>
<gene>
    <name evidence="2" type="ORF">EZS28_038084</name>
</gene>
<sequence length="264" mass="30953">MQGRVGADKKDNNNTGMEKKRYGGQSQCGSQFAGRGKEMVQASLSRETNRIINIRNNKWMARKLEYETHSPQQYLQKSNACIIQARNSISTLFEFMGKPMNSIKKNKVIEQLMKEHIDRAAKVRKEVKYWKLSQLMQYISKQATLRDEYKLNSDQLMKVSLTLIMVYTALRIAEVQMAELQIEKINQGEIVIATMTMKKPRGPVEKTLKAAQDRTVCPIRWIQSRLQKKKMKGELSKCQQKRELKVIIQFQQERHRFRKQKIRI</sequence>
<feature type="compositionally biased region" description="Basic and acidic residues" evidence="1">
    <location>
        <begin position="1"/>
        <end position="21"/>
    </location>
</feature>
<dbReference type="EMBL" id="SNRW01019429">
    <property type="protein sequence ID" value="KAA6366389.1"/>
    <property type="molecule type" value="Genomic_DNA"/>
</dbReference>
<accession>A0A5J4U7N2</accession>
<evidence type="ECO:0000313" key="3">
    <source>
        <dbReference type="Proteomes" id="UP000324800"/>
    </source>
</evidence>
<evidence type="ECO:0008006" key="4">
    <source>
        <dbReference type="Google" id="ProtNLM"/>
    </source>
</evidence>
<organism evidence="2 3">
    <name type="scientific">Streblomastix strix</name>
    <dbReference type="NCBI Taxonomy" id="222440"/>
    <lineage>
        <taxon>Eukaryota</taxon>
        <taxon>Metamonada</taxon>
        <taxon>Preaxostyla</taxon>
        <taxon>Oxymonadida</taxon>
        <taxon>Streblomastigidae</taxon>
        <taxon>Streblomastix</taxon>
    </lineage>
</organism>
<name>A0A5J4U7N2_9EUKA</name>
<protein>
    <recommendedName>
        <fullName evidence="4">Tyr recombinase domain-containing protein</fullName>
    </recommendedName>
</protein>
<proteinExistence type="predicted"/>
<evidence type="ECO:0000313" key="2">
    <source>
        <dbReference type="EMBL" id="KAA6366389.1"/>
    </source>
</evidence>